<evidence type="ECO:0000313" key="1">
    <source>
        <dbReference type="EMBL" id="KAI4371001.1"/>
    </source>
</evidence>
<organism evidence="1 2">
    <name type="scientific">Melastoma candidum</name>
    <dbReference type="NCBI Taxonomy" id="119954"/>
    <lineage>
        <taxon>Eukaryota</taxon>
        <taxon>Viridiplantae</taxon>
        <taxon>Streptophyta</taxon>
        <taxon>Embryophyta</taxon>
        <taxon>Tracheophyta</taxon>
        <taxon>Spermatophyta</taxon>
        <taxon>Magnoliopsida</taxon>
        <taxon>eudicotyledons</taxon>
        <taxon>Gunneridae</taxon>
        <taxon>Pentapetalae</taxon>
        <taxon>rosids</taxon>
        <taxon>malvids</taxon>
        <taxon>Myrtales</taxon>
        <taxon>Melastomataceae</taxon>
        <taxon>Melastomatoideae</taxon>
        <taxon>Melastomateae</taxon>
        <taxon>Melastoma</taxon>
    </lineage>
</organism>
<keyword evidence="2" id="KW-1185">Reference proteome</keyword>
<name>A0ACB9QZL6_9MYRT</name>
<gene>
    <name evidence="1" type="ORF">MLD38_019282</name>
</gene>
<protein>
    <submittedName>
        <fullName evidence="1">Uncharacterized protein</fullName>
    </submittedName>
</protein>
<reference evidence="2" key="1">
    <citation type="journal article" date="2023" name="Front. Plant Sci.">
        <title>Chromosomal-level genome assembly of Melastoma candidum provides insights into trichome evolution.</title>
        <authorList>
            <person name="Zhong Y."/>
            <person name="Wu W."/>
            <person name="Sun C."/>
            <person name="Zou P."/>
            <person name="Liu Y."/>
            <person name="Dai S."/>
            <person name="Zhou R."/>
        </authorList>
    </citation>
    <scope>NUCLEOTIDE SEQUENCE [LARGE SCALE GENOMIC DNA]</scope>
</reference>
<comment type="caution">
    <text evidence="1">The sequence shown here is derived from an EMBL/GenBank/DDBJ whole genome shotgun (WGS) entry which is preliminary data.</text>
</comment>
<proteinExistence type="predicted"/>
<dbReference type="Proteomes" id="UP001057402">
    <property type="component" value="Chromosome 5"/>
</dbReference>
<accession>A0ACB9QZL6</accession>
<dbReference type="EMBL" id="CM042884">
    <property type="protein sequence ID" value="KAI4371001.1"/>
    <property type="molecule type" value="Genomic_DNA"/>
</dbReference>
<sequence>MARSPGTPATFVAVLLILIVSASLATCVQGRKVLETSREETSVSSSVDPRLFLDALPKGRIPVSSPSRKGYEATINEELIARHLASLDRILRSVPSPGVGH</sequence>
<evidence type="ECO:0000313" key="2">
    <source>
        <dbReference type="Proteomes" id="UP001057402"/>
    </source>
</evidence>